<dbReference type="Proteomes" id="UP000610966">
    <property type="component" value="Unassembled WGS sequence"/>
</dbReference>
<evidence type="ECO:0000259" key="6">
    <source>
        <dbReference type="PROSITE" id="PS51898"/>
    </source>
</evidence>
<dbReference type="InterPro" id="IPR011010">
    <property type="entry name" value="DNA_brk_join_enz"/>
</dbReference>
<dbReference type="RefSeq" id="WP_204019164.1">
    <property type="nucleotide sequence ID" value="NZ_BOOG01000110.1"/>
</dbReference>
<evidence type="ECO:0000259" key="7">
    <source>
        <dbReference type="PROSITE" id="PS51900"/>
    </source>
</evidence>
<dbReference type="AlphaFoldDB" id="A0A8J3W2S4"/>
<evidence type="ECO:0000256" key="4">
    <source>
        <dbReference type="ARBA" id="ARBA00023172"/>
    </source>
</evidence>
<evidence type="ECO:0000256" key="5">
    <source>
        <dbReference type="PROSITE-ProRule" id="PRU01248"/>
    </source>
</evidence>
<evidence type="ECO:0000313" key="8">
    <source>
        <dbReference type="EMBL" id="GIH73533.1"/>
    </source>
</evidence>
<comment type="caution">
    <text evidence="8">The sequence shown here is derived from an EMBL/GenBank/DDBJ whole genome shotgun (WGS) entry which is preliminary data.</text>
</comment>
<dbReference type="InterPro" id="IPR004107">
    <property type="entry name" value="Integrase_SAM-like_N"/>
</dbReference>
<dbReference type="GO" id="GO:0003677">
    <property type="term" value="F:DNA binding"/>
    <property type="evidence" value="ECO:0007669"/>
    <property type="project" value="UniProtKB-UniRule"/>
</dbReference>
<dbReference type="Pfam" id="PF00589">
    <property type="entry name" value="Phage_integrase"/>
    <property type="match status" value="1"/>
</dbReference>
<sequence>MTALAPAVESFFTEYLIAQRGASPHTIASYRDTLRLLFAYVREQSGIRPSDLDFADLDATTVSGFLAMLGQERHNTGRTRSQRLAAIHSLFRHAALRHPEHAAVIARVLAIQPRKASQKTVAYLTQDEADALLASPDRATWTGRRDHLLMLIMITSGPRVSEITALTWADVVLARPGARVLWHGKGRKERISPLQAPAVAALRLWQRENTAPPGAFVFTARGTARKMSTDAVAERIKIHAAAAAAAACPSIAAKNVTPHVLRHTFAMRLQAAGVGSPAIALLLGHESPASTRPYLHADLELKQRALDRTAPPHTRRGRYAAPDKLLAFLESL</sequence>
<dbReference type="InterPro" id="IPR044068">
    <property type="entry name" value="CB"/>
</dbReference>
<gene>
    <name evidence="8" type="ORF">Mth01_57860</name>
</gene>
<dbReference type="GO" id="GO:0015074">
    <property type="term" value="P:DNA integration"/>
    <property type="evidence" value="ECO:0007669"/>
    <property type="project" value="UniProtKB-KW"/>
</dbReference>
<dbReference type="Gene3D" id="1.10.150.130">
    <property type="match status" value="1"/>
</dbReference>
<dbReference type="Gene3D" id="1.10.443.10">
    <property type="entry name" value="Intergrase catalytic core"/>
    <property type="match status" value="1"/>
</dbReference>
<evidence type="ECO:0000256" key="3">
    <source>
        <dbReference type="ARBA" id="ARBA00023125"/>
    </source>
</evidence>
<reference evidence="8" key="1">
    <citation type="submission" date="2021-01" db="EMBL/GenBank/DDBJ databases">
        <title>Whole genome shotgun sequence of Sphaerimonospora thailandensis NBRC 107569.</title>
        <authorList>
            <person name="Komaki H."/>
            <person name="Tamura T."/>
        </authorList>
    </citation>
    <scope>NUCLEOTIDE SEQUENCE</scope>
    <source>
        <strain evidence="8">NBRC 107569</strain>
    </source>
</reference>
<dbReference type="InterPro" id="IPR013762">
    <property type="entry name" value="Integrase-like_cat_sf"/>
</dbReference>
<dbReference type="InterPro" id="IPR050090">
    <property type="entry name" value="Tyrosine_recombinase_XerCD"/>
</dbReference>
<keyword evidence="9" id="KW-1185">Reference proteome</keyword>
<feature type="domain" description="Core-binding (CB)" evidence="7">
    <location>
        <begin position="2"/>
        <end position="95"/>
    </location>
</feature>
<keyword evidence="2" id="KW-0229">DNA integration</keyword>
<dbReference type="InterPro" id="IPR002104">
    <property type="entry name" value="Integrase_catalytic"/>
</dbReference>
<dbReference type="EMBL" id="BOOG01000110">
    <property type="protein sequence ID" value="GIH73533.1"/>
    <property type="molecule type" value="Genomic_DNA"/>
</dbReference>
<dbReference type="PANTHER" id="PTHR30349:SF41">
    <property type="entry name" value="INTEGRASE_RECOMBINASE PROTEIN MJ0367-RELATED"/>
    <property type="match status" value="1"/>
</dbReference>
<keyword evidence="4" id="KW-0233">DNA recombination</keyword>
<comment type="similarity">
    <text evidence="1">Belongs to the 'phage' integrase family.</text>
</comment>
<name>A0A8J3W2S4_9ACTN</name>
<dbReference type="SUPFAM" id="SSF56349">
    <property type="entry name" value="DNA breaking-rejoining enzymes"/>
    <property type="match status" value="1"/>
</dbReference>
<dbReference type="InterPro" id="IPR010998">
    <property type="entry name" value="Integrase_recombinase_N"/>
</dbReference>
<accession>A0A8J3W2S4</accession>
<evidence type="ECO:0000256" key="1">
    <source>
        <dbReference type="ARBA" id="ARBA00008857"/>
    </source>
</evidence>
<feature type="domain" description="Tyr recombinase" evidence="6">
    <location>
        <begin position="119"/>
        <end position="307"/>
    </location>
</feature>
<dbReference type="PROSITE" id="PS51900">
    <property type="entry name" value="CB"/>
    <property type="match status" value="1"/>
</dbReference>
<evidence type="ECO:0000256" key="2">
    <source>
        <dbReference type="ARBA" id="ARBA00022908"/>
    </source>
</evidence>
<protein>
    <submittedName>
        <fullName evidence="8">Putative integrase/recombinase y4rC</fullName>
    </submittedName>
</protein>
<keyword evidence="3 5" id="KW-0238">DNA-binding</keyword>
<proteinExistence type="inferred from homology"/>
<evidence type="ECO:0000313" key="9">
    <source>
        <dbReference type="Proteomes" id="UP000610966"/>
    </source>
</evidence>
<dbReference type="GO" id="GO:0006310">
    <property type="term" value="P:DNA recombination"/>
    <property type="evidence" value="ECO:0007669"/>
    <property type="project" value="UniProtKB-KW"/>
</dbReference>
<dbReference type="PROSITE" id="PS51898">
    <property type="entry name" value="TYR_RECOMBINASE"/>
    <property type="match status" value="1"/>
</dbReference>
<dbReference type="PANTHER" id="PTHR30349">
    <property type="entry name" value="PHAGE INTEGRASE-RELATED"/>
    <property type="match status" value="1"/>
</dbReference>
<dbReference type="Pfam" id="PF02899">
    <property type="entry name" value="Phage_int_SAM_1"/>
    <property type="match status" value="1"/>
</dbReference>
<organism evidence="8 9">
    <name type="scientific">Sphaerimonospora thailandensis</name>
    <dbReference type="NCBI Taxonomy" id="795644"/>
    <lineage>
        <taxon>Bacteria</taxon>
        <taxon>Bacillati</taxon>
        <taxon>Actinomycetota</taxon>
        <taxon>Actinomycetes</taxon>
        <taxon>Streptosporangiales</taxon>
        <taxon>Streptosporangiaceae</taxon>
        <taxon>Sphaerimonospora</taxon>
    </lineage>
</organism>